<accession>W4LNS7</accession>
<evidence type="ECO:0000313" key="10">
    <source>
        <dbReference type="EMBL" id="ETW99534.1"/>
    </source>
</evidence>
<dbReference type="GO" id="GO:0006431">
    <property type="term" value="P:methionyl-tRNA aminoacylation"/>
    <property type="evidence" value="ECO:0007669"/>
    <property type="project" value="TreeGrafter"/>
</dbReference>
<evidence type="ECO:0000256" key="6">
    <source>
        <dbReference type="ARBA" id="ARBA00023146"/>
    </source>
</evidence>
<keyword evidence="6 8" id="KW-0030">Aminoacyl-tRNA synthetase</keyword>
<keyword evidence="3 8" id="KW-0547">Nucleotide-binding</keyword>
<evidence type="ECO:0000256" key="8">
    <source>
        <dbReference type="RuleBase" id="RU363039"/>
    </source>
</evidence>
<comment type="catalytic activity">
    <reaction evidence="7">
        <text>tRNA(Met) + L-methionine + ATP = L-methionyl-tRNA(Met) + AMP + diphosphate</text>
        <dbReference type="Rhea" id="RHEA:13481"/>
        <dbReference type="Rhea" id="RHEA-COMP:9667"/>
        <dbReference type="Rhea" id="RHEA-COMP:9698"/>
        <dbReference type="ChEBI" id="CHEBI:30616"/>
        <dbReference type="ChEBI" id="CHEBI:33019"/>
        <dbReference type="ChEBI" id="CHEBI:57844"/>
        <dbReference type="ChEBI" id="CHEBI:78442"/>
        <dbReference type="ChEBI" id="CHEBI:78530"/>
        <dbReference type="ChEBI" id="CHEBI:456215"/>
        <dbReference type="EC" id="6.1.1.10"/>
    </reaction>
</comment>
<dbReference type="InterPro" id="IPR029038">
    <property type="entry name" value="MetRS_Zn"/>
</dbReference>
<comment type="similarity">
    <text evidence="1">Belongs to the class-I aminoacyl-tRNA synthetase family. MetG type 1 subfamily.</text>
</comment>
<dbReference type="Proteomes" id="UP000019141">
    <property type="component" value="Unassembled WGS sequence"/>
</dbReference>
<dbReference type="GO" id="GO:0004825">
    <property type="term" value="F:methionine-tRNA ligase activity"/>
    <property type="evidence" value="ECO:0007669"/>
    <property type="project" value="UniProtKB-EC"/>
</dbReference>
<protein>
    <recommendedName>
        <fullName evidence="9">Methionyl/Leucyl tRNA synthetase domain-containing protein</fullName>
    </recommendedName>
</protein>
<keyword evidence="11" id="KW-1185">Reference proteome</keyword>
<dbReference type="Gene3D" id="2.20.28.20">
    <property type="entry name" value="Methionyl-tRNA synthetase, Zn-domain"/>
    <property type="match status" value="1"/>
</dbReference>
<proteinExistence type="inferred from homology"/>
<dbReference type="InterPro" id="IPR015413">
    <property type="entry name" value="Methionyl/Leucyl_tRNA_Synth"/>
</dbReference>
<dbReference type="AlphaFoldDB" id="W4LNS7"/>
<keyword evidence="5 8" id="KW-0648">Protein biosynthesis</keyword>
<evidence type="ECO:0000256" key="2">
    <source>
        <dbReference type="ARBA" id="ARBA00022598"/>
    </source>
</evidence>
<comment type="caution">
    <text evidence="10">The sequence shown here is derived from an EMBL/GenBank/DDBJ whole genome shotgun (WGS) entry which is preliminary data.</text>
</comment>
<evidence type="ECO:0000256" key="1">
    <source>
        <dbReference type="ARBA" id="ARBA00008258"/>
    </source>
</evidence>
<evidence type="ECO:0000256" key="7">
    <source>
        <dbReference type="ARBA" id="ARBA00047364"/>
    </source>
</evidence>
<reference evidence="10 11" key="1">
    <citation type="journal article" date="2014" name="Nature">
        <title>An environmental bacterial taxon with a large and distinct metabolic repertoire.</title>
        <authorList>
            <person name="Wilson M.C."/>
            <person name="Mori T."/>
            <person name="Ruckert C."/>
            <person name="Uria A.R."/>
            <person name="Helf M.J."/>
            <person name="Takada K."/>
            <person name="Gernert C."/>
            <person name="Steffens U.A."/>
            <person name="Heycke N."/>
            <person name="Schmitt S."/>
            <person name="Rinke C."/>
            <person name="Helfrich E.J."/>
            <person name="Brachmann A.O."/>
            <person name="Gurgui C."/>
            <person name="Wakimoto T."/>
            <person name="Kracht M."/>
            <person name="Crusemann M."/>
            <person name="Hentschel U."/>
            <person name="Abe I."/>
            <person name="Matsunaga S."/>
            <person name="Kalinowski J."/>
            <person name="Takeyama H."/>
            <person name="Piel J."/>
        </authorList>
    </citation>
    <scope>NUCLEOTIDE SEQUENCE [LARGE SCALE GENOMIC DNA]</scope>
    <source>
        <strain evidence="11">TSY1</strain>
    </source>
</reference>
<evidence type="ECO:0000256" key="4">
    <source>
        <dbReference type="ARBA" id="ARBA00022840"/>
    </source>
</evidence>
<dbReference type="SUPFAM" id="SSF47323">
    <property type="entry name" value="Anticodon-binding domain of a subclass of class I aminoacyl-tRNA synthetases"/>
    <property type="match status" value="1"/>
</dbReference>
<dbReference type="EMBL" id="AZHW01000437">
    <property type="protein sequence ID" value="ETW99534.1"/>
    <property type="molecule type" value="Genomic_DNA"/>
</dbReference>
<dbReference type="Pfam" id="PF09334">
    <property type="entry name" value="tRNA-synt_1g"/>
    <property type="match status" value="1"/>
</dbReference>
<dbReference type="SUPFAM" id="SSF52374">
    <property type="entry name" value="Nucleotidylyl transferase"/>
    <property type="match status" value="1"/>
</dbReference>
<dbReference type="Gene3D" id="3.40.50.620">
    <property type="entry name" value="HUPs"/>
    <property type="match status" value="1"/>
</dbReference>
<dbReference type="SUPFAM" id="SSF57770">
    <property type="entry name" value="Methionyl-tRNA synthetase (MetRS), Zn-domain"/>
    <property type="match status" value="1"/>
</dbReference>
<evidence type="ECO:0000256" key="3">
    <source>
        <dbReference type="ARBA" id="ARBA00022741"/>
    </source>
</evidence>
<evidence type="ECO:0000313" key="11">
    <source>
        <dbReference type="Proteomes" id="UP000019141"/>
    </source>
</evidence>
<dbReference type="Gene3D" id="1.10.730.10">
    <property type="entry name" value="Isoleucyl-tRNA Synthetase, Domain 1"/>
    <property type="match status" value="1"/>
</dbReference>
<dbReference type="PATRIC" id="fig|1429438.4.peg.2914"/>
<keyword evidence="4 8" id="KW-0067">ATP-binding</keyword>
<dbReference type="InterPro" id="IPR014729">
    <property type="entry name" value="Rossmann-like_a/b/a_fold"/>
</dbReference>
<dbReference type="GO" id="GO:0005524">
    <property type="term" value="F:ATP binding"/>
    <property type="evidence" value="ECO:0007669"/>
    <property type="project" value="UniProtKB-KW"/>
</dbReference>
<name>W4LNS7_ENTF1</name>
<dbReference type="InterPro" id="IPR009080">
    <property type="entry name" value="tRNAsynth_Ia_anticodon-bd"/>
</dbReference>
<dbReference type="InterPro" id="IPR023458">
    <property type="entry name" value="Met-tRNA_ligase_1"/>
</dbReference>
<dbReference type="PANTHER" id="PTHR45765">
    <property type="entry name" value="METHIONINE--TRNA LIGASE"/>
    <property type="match status" value="1"/>
</dbReference>
<gene>
    <name evidence="10" type="ORF">ETSY1_14655</name>
</gene>
<evidence type="ECO:0000256" key="5">
    <source>
        <dbReference type="ARBA" id="ARBA00022917"/>
    </source>
</evidence>
<dbReference type="GO" id="GO:0005829">
    <property type="term" value="C:cytosol"/>
    <property type="evidence" value="ECO:0007669"/>
    <property type="project" value="TreeGrafter"/>
</dbReference>
<sequence>MQRRGAVHYDPDQDTFRFEAQVTGQCPYCGAQASANDCESCGRFHDDAELIDGRCADTGRVLELRPFERFYLCLERLRPALEDFRATAFLPAELKHFMDWILSGTLPDIGITHLADYGIGLDVPGFEHQRLNMTFEHAGRLFTAIQQLSGDSEDPDGWRSWLEARSVKLIPFFGFDNSYMRAILFPALLFGYCDKLIQPYALALNHFYLLDHQKFSTSRNHAIWGDALAAQYGSDATRFYLALTRPETQETNFSTPQFEATINDVLIGQWQAWIADIQNRLSTHFDAMVPEAGPWSLQAYRFYDDLLQTCARVKHAYMPETFSTTRACHELNHFVELARCFGHETEPLNRARPRPREAETHIALEMMALRTVALLVMPIMPRFATAVLDTLGEAPEAHAFTWPDPPVFIAPGRRIDGLCRHDFQPMPSEP</sequence>
<organism evidence="10 11">
    <name type="scientific">Entotheonella factor</name>
    <dbReference type="NCBI Taxonomy" id="1429438"/>
    <lineage>
        <taxon>Bacteria</taxon>
        <taxon>Pseudomonadati</taxon>
        <taxon>Nitrospinota/Tectimicrobiota group</taxon>
        <taxon>Candidatus Tectimicrobiota</taxon>
        <taxon>Candidatus Entotheonellia</taxon>
        <taxon>Candidatus Entotheonellales</taxon>
        <taxon>Candidatus Entotheonellaceae</taxon>
        <taxon>Candidatus Entotheonella</taxon>
    </lineage>
</organism>
<evidence type="ECO:0000259" key="9">
    <source>
        <dbReference type="Pfam" id="PF09334"/>
    </source>
</evidence>
<feature type="domain" description="Methionyl/Leucyl tRNA synthetase" evidence="9">
    <location>
        <begin position="6"/>
        <end position="271"/>
    </location>
</feature>
<dbReference type="HOGENOM" id="CLU_009710_10_1_7"/>
<keyword evidence="2 8" id="KW-0436">Ligase</keyword>
<dbReference type="PANTHER" id="PTHR45765:SF1">
    <property type="entry name" value="METHIONINE--TRNA LIGASE, CYTOPLASMIC"/>
    <property type="match status" value="1"/>
</dbReference>